<name>A0A939DZ26_9CORY</name>
<protein>
    <submittedName>
        <fullName evidence="1">Winged helix-turn-helix transcriptional regulator</fullName>
    </submittedName>
</protein>
<dbReference type="SUPFAM" id="SSF46785">
    <property type="entry name" value="Winged helix' DNA-binding domain"/>
    <property type="match status" value="1"/>
</dbReference>
<dbReference type="Pfam" id="PF13412">
    <property type="entry name" value="HTH_24"/>
    <property type="match status" value="1"/>
</dbReference>
<dbReference type="Proteomes" id="UP000664332">
    <property type="component" value="Unassembled WGS sequence"/>
</dbReference>
<dbReference type="InterPro" id="IPR011991">
    <property type="entry name" value="ArsR-like_HTH"/>
</dbReference>
<dbReference type="CDD" id="cd00090">
    <property type="entry name" value="HTH_ARSR"/>
    <property type="match status" value="1"/>
</dbReference>
<proteinExistence type="predicted"/>
<dbReference type="Gene3D" id="1.10.10.10">
    <property type="entry name" value="Winged helix-like DNA-binding domain superfamily/Winged helix DNA-binding domain"/>
    <property type="match status" value="1"/>
</dbReference>
<dbReference type="InterPro" id="IPR036390">
    <property type="entry name" value="WH_DNA-bd_sf"/>
</dbReference>
<dbReference type="RefSeq" id="WP_207118153.1">
    <property type="nucleotide sequence ID" value="NZ_JAFLEQ010000003.1"/>
</dbReference>
<organism evidence="1 2">
    <name type="scientific">Corynebacterium mendelii</name>
    <dbReference type="NCBI Taxonomy" id="2765362"/>
    <lineage>
        <taxon>Bacteria</taxon>
        <taxon>Bacillati</taxon>
        <taxon>Actinomycetota</taxon>
        <taxon>Actinomycetes</taxon>
        <taxon>Mycobacteriales</taxon>
        <taxon>Corynebacteriaceae</taxon>
        <taxon>Corynebacterium</taxon>
    </lineage>
</organism>
<dbReference type="EMBL" id="JAFLEQ010000003">
    <property type="protein sequence ID" value="MBN9643454.1"/>
    <property type="molecule type" value="Genomic_DNA"/>
</dbReference>
<comment type="caution">
    <text evidence="1">The sequence shown here is derived from an EMBL/GenBank/DDBJ whole genome shotgun (WGS) entry which is preliminary data.</text>
</comment>
<evidence type="ECO:0000313" key="2">
    <source>
        <dbReference type="Proteomes" id="UP000664332"/>
    </source>
</evidence>
<keyword evidence="2" id="KW-1185">Reference proteome</keyword>
<gene>
    <name evidence="1" type="ORF">JZY06_02255</name>
</gene>
<sequence length="228" mass="24298">MPAGTTHDDHGTRHLLLQTLLAHPRYTAAQLADSLSLTTAGVRRHLSALSEEGLVEAVKARTKPGRGRPAKAFRLTESGRAIFGHAYDLLATQALAALEESGGRAAVKRFARTRAERITGSVSPAQCSGDPEQIAHLIADAFTDNGYSVTVQRAGHGVQICHHHCPIAKVAHEFPELCEAEHDVIGNLVGHHIQPLATIPDGHGVCTTNIPLLDPDTPTDDRAGPPTR</sequence>
<reference evidence="1" key="1">
    <citation type="submission" date="2021-03" db="EMBL/GenBank/DDBJ databases">
        <authorList>
            <person name="Sun Q."/>
        </authorList>
    </citation>
    <scope>NUCLEOTIDE SEQUENCE</scope>
    <source>
        <strain evidence="1">CCM 8862</strain>
    </source>
</reference>
<accession>A0A939DZ26</accession>
<evidence type="ECO:0000313" key="1">
    <source>
        <dbReference type="EMBL" id="MBN9643454.1"/>
    </source>
</evidence>
<dbReference type="InterPro" id="IPR036388">
    <property type="entry name" value="WH-like_DNA-bd_sf"/>
</dbReference>
<dbReference type="AlphaFoldDB" id="A0A939DZ26"/>